<proteinExistence type="predicted"/>
<evidence type="ECO:0000256" key="1">
    <source>
        <dbReference type="SAM" id="Phobius"/>
    </source>
</evidence>
<dbReference type="AlphaFoldDB" id="R9B2M8"/>
<keyword evidence="1" id="KW-1133">Transmembrane helix</keyword>
<dbReference type="OrthoDB" id="6713096at2"/>
<protein>
    <submittedName>
        <fullName evidence="2">Uncharacterized protein</fullName>
    </submittedName>
</protein>
<dbReference type="RefSeq" id="WP_016163023.1">
    <property type="nucleotide sequence ID" value="NZ_KE007347.1"/>
</dbReference>
<keyword evidence="1" id="KW-0472">Membrane</keyword>
<dbReference type="PATRIC" id="fig|1217699.3.peg.1167"/>
<comment type="caution">
    <text evidence="2">The sequence shown here is derived from an EMBL/GenBank/DDBJ whole genome shotgun (WGS) entry which is preliminary data.</text>
</comment>
<keyword evidence="1" id="KW-0812">Transmembrane</keyword>
<feature type="transmembrane region" description="Helical" evidence="1">
    <location>
        <begin position="12"/>
        <end position="29"/>
    </location>
</feature>
<dbReference type="EMBL" id="AQFL01000009">
    <property type="protein sequence ID" value="EOR08683.1"/>
    <property type="molecule type" value="Genomic_DNA"/>
</dbReference>
<dbReference type="HOGENOM" id="CLU_1113971_0_0_6"/>
<accession>R9B2M8</accession>
<name>R9B2M8_9GAMM</name>
<reference evidence="2 3" key="1">
    <citation type="submission" date="2013-03" db="EMBL/GenBank/DDBJ databases">
        <title>The Genome Sequence of Acinetobacter sp. CIP 110321.</title>
        <authorList>
            <consortium name="The Broad Institute Genome Sequencing Platform"/>
            <consortium name="The Broad Institute Genome Sequencing Center for Infectious Disease"/>
            <person name="Cerqueira G."/>
            <person name="Feldgarden M."/>
            <person name="Courvalin P."/>
            <person name="Perichon B."/>
            <person name="Grillot-Courvalin C."/>
            <person name="Clermont D."/>
            <person name="Rocha E."/>
            <person name="Yoon E.-J."/>
            <person name="Nemec A."/>
            <person name="Walker B."/>
            <person name="Young S.K."/>
            <person name="Zeng Q."/>
            <person name="Gargeya S."/>
            <person name="Fitzgerald M."/>
            <person name="Haas B."/>
            <person name="Abouelleil A."/>
            <person name="Alvarado L."/>
            <person name="Arachchi H.M."/>
            <person name="Berlin A.M."/>
            <person name="Chapman S.B."/>
            <person name="Dewar J."/>
            <person name="Goldberg J."/>
            <person name="Griggs A."/>
            <person name="Gujja S."/>
            <person name="Hansen M."/>
            <person name="Howarth C."/>
            <person name="Imamovic A."/>
            <person name="Larimer J."/>
            <person name="McCowan C."/>
            <person name="Murphy C."/>
            <person name="Neiman D."/>
            <person name="Pearson M."/>
            <person name="Priest M."/>
            <person name="Roberts A."/>
            <person name="Saif S."/>
            <person name="Shea T."/>
            <person name="Sisk P."/>
            <person name="Sykes S."/>
            <person name="Wortman J."/>
            <person name="Nusbaum C."/>
            <person name="Birren B."/>
        </authorList>
    </citation>
    <scope>NUCLEOTIDE SEQUENCE [LARGE SCALE GENOMIC DNA]</scope>
    <source>
        <strain evidence="2 3">CIP 110321</strain>
    </source>
</reference>
<dbReference type="Proteomes" id="UP000016203">
    <property type="component" value="Unassembled WGS sequence"/>
</dbReference>
<evidence type="ECO:0000313" key="2">
    <source>
        <dbReference type="EMBL" id="EOR08683.1"/>
    </source>
</evidence>
<evidence type="ECO:0000313" key="3">
    <source>
        <dbReference type="Proteomes" id="UP000016203"/>
    </source>
</evidence>
<gene>
    <name evidence="2" type="ORF">F896_01209</name>
</gene>
<organism evidence="2 3">
    <name type="scientific">Acinetobacter genomosp. 15BJ</name>
    <dbReference type="NCBI Taxonomy" id="106651"/>
    <lineage>
        <taxon>Bacteria</taxon>
        <taxon>Pseudomonadati</taxon>
        <taxon>Pseudomonadota</taxon>
        <taxon>Gammaproteobacteria</taxon>
        <taxon>Moraxellales</taxon>
        <taxon>Moraxellaceae</taxon>
        <taxon>Acinetobacter</taxon>
    </lineage>
</organism>
<sequence length="249" mass="28242">MELKDIVGVVDQYFRPLIIVISTAIAIFLSSKKLGNKVSAHYKIVSDTLSAARIDDIVLVNYKDKPVPIFGVYALFKDNELLELELCDPPLVIEPYGSVSVKTKPFSRLIVNGDNFKPDYFEATILLDSVDKFITCKSYKRNISIQSKYKIINKQRKSFNGIVHSGNHPFVLVYIINGEQKTSFITLTGIIENQWDQAYNGIGIRTGETLNERIINDFLIQQGYSEIFTNYVIFKYINGDYSAVLSKSK</sequence>